<evidence type="ECO:0000259" key="6">
    <source>
        <dbReference type="Pfam" id="PF07730"/>
    </source>
</evidence>
<dbReference type="RefSeq" id="WP_181615047.1">
    <property type="nucleotide sequence ID" value="NZ_BAABAM010000007.1"/>
</dbReference>
<gene>
    <name evidence="7" type="ORF">HNR30_007750</name>
</gene>
<dbReference type="GO" id="GO:0000155">
    <property type="term" value="F:phosphorelay sensor kinase activity"/>
    <property type="evidence" value="ECO:0007669"/>
    <property type="project" value="InterPro"/>
</dbReference>
<dbReference type="PANTHER" id="PTHR24421:SF63">
    <property type="entry name" value="SENSOR HISTIDINE KINASE DESK"/>
    <property type="match status" value="1"/>
</dbReference>
<feature type="transmembrane region" description="Helical" evidence="5">
    <location>
        <begin position="376"/>
        <end position="396"/>
    </location>
</feature>
<feature type="domain" description="Signal transduction histidine kinase subgroup 3 dimerisation and phosphoacceptor" evidence="6">
    <location>
        <begin position="417"/>
        <end position="467"/>
    </location>
</feature>
<evidence type="ECO:0000256" key="3">
    <source>
        <dbReference type="ARBA" id="ARBA00023012"/>
    </source>
</evidence>
<evidence type="ECO:0000313" key="8">
    <source>
        <dbReference type="Proteomes" id="UP000530928"/>
    </source>
</evidence>
<evidence type="ECO:0000256" key="4">
    <source>
        <dbReference type="SAM" id="MobiDB-lite"/>
    </source>
</evidence>
<dbReference type="GO" id="GO:0046983">
    <property type="term" value="F:protein dimerization activity"/>
    <property type="evidence" value="ECO:0007669"/>
    <property type="project" value="InterPro"/>
</dbReference>
<keyword evidence="2 7" id="KW-0418">Kinase</keyword>
<feature type="compositionally biased region" description="Gly residues" evidence="4">
    <location>
        <begin position="239"/>
        <end position="251"/>
    </location>
</feature>
<dbReference type="Pfam" id="PF07730">
    <property type="entry name" value="HisKA_3"/>
    <property type="match status" value="1"/>
</dbReference>
<accession>A0A7W0CS70</accession>
<dbReference type="InterPro" id="IPR050482">
    <property type="entry name" value="Sensor_HK_TwoCompSys"/>
</dbReference>
<dbReference type="InterPro" id="IPR011712">
    <property type="entry name" value="Sig_transdc_His_kin_sub3_dim/P"/>
</dbReference>
<comment type="caution">
    <text evidence="7">The sequence shown here is derived from an EMBL/GenBank/DDBJ whole genome shotgun (WGS) entry which is preliminary data.</text>
</comment>
<dbReference type="InterPro" id="IPR036890">
    <property type="entry name" value="HATPase_C_sf"/>
</dbReference>
<feature type="transmembrane region" description="Helical" evidence="5">
    <location>
        <begin position="101"/>
        <end position="126"/>
    </location>
</feature>
<evidence type="ECO:0000256" key="2">
    <source>
        <dbReference type="ARBA" id="ARBA00022777"/>
    </source>
</evidence>
<dbReference type="EMBL" id="JACDUR010000008">
    <property type="protein sequence ID" value="MBA2896359.1"/>
    <property type="molecule type" value="Genomic_DNA"/>
</dbReference>
<feature type="transmembrane region" description="Helical" evidence="5">
    <location>
        <begin position="319"/>
        <end position="339"/>
    </location>
</feature>
<proteinExistence type="predicted"/>
<evidence type="ECO:0000256" key="5">
    <source>
        <dbReference type="SAM" id="Phobius"/>
    </source>
</evidence>
<dbReference type="PANTHER" id="PTHR24421">
    <property type="entry name" value="NITRATE/NITRITE SENSOR PROTEIN NARX-RELATED"/>
    <property type="match status" value="1"/>
</dbReference>
<dbReference type="Gene3D" id="3.30.565.10">
    <property type="entry name" value="Histidine kinase-like ATPase, C-terminal domain"/>
    <property type="match status" value="1"/>
</dbReference>
<keyword evidence="3" id="KW-0902">Two-component regulatory system</keyword>
<feature type="transmembrane region" description="Helical" evidence="5">
    <location>
        <begin position="293"/>
        <end position="312"/>
    </location>
</feature>
<dbReference type="EC" id="2.7.13.3" evidence="7"/>
<reference evidence="7 8" key="1">
    <citation type="submission" date="2020-07" db="EMBL/GenBank/DDBJ databases">
        <title>Genomic Encyclopedia of Type Strains, Phase IV (KMG-IV): sequencing the most valuable type-strain genomes for metagenomic binning, comparative biology and taxonomic classification.</title>
        <authorList>
            <person name="Goeker M."/>
        </authorList>
    </citation>
    <scope>NUCLEOTIDE SEQUENCE [LARGE SCALE GENOMIC DNA]</scope>
    <source>
        <strain evidence="7 8">DSM 45533</strain>
    </source>
</reference>
<organism evidence="7 8">
    <name type="scientific">Nonomuraea soli</name>
    <dbReference type="NCBI Taxonomy" id="1032476"/>
    <lineage>
        <taxon>Bacteria</taxon>
        <taxon>Bacillati</taxon>
        <taxon>Actinomycetota</taxon>
        <taxon>Actinomycetes</taxon>
        <taxon>Streptosporangiales</taxon>
        <taxon>Streptosporangiaceae</taxon>
        <taxon>Nonomuraea</taxon>
    </lineage>
</organism>
<keyword evidence="5" id="KW-1133">Transmembrane helix</keyword>
<dbReference type="Gene3D" id="1.20.5.1930">
    <property type="match status" value="1"/>
</dbReference>
<feature type="transmembrane region" description="Helical" evidence="5">
    <location>
        <begin position="267"/>
        <end position="287"/>
    </location>
</feature>
<feature type="transmembrane region" description="Helical" evidence="5">
    <location>
        <begin position="351"/>
        <end position="369"/>
    </location>
</feature>
<feature type="transmembrane region" description="Helical" evidence="5">
    <location>
        <begin position="37"/>
        <end position="56"/>
    </location>
</feature>
<feature type="transmembrane region" description="Helical" evidence="5">
    <location>
        <begin position="68"/>
        <end position="95"/>
    </location>
</feature>
<evidence type="ECO:0000256" key="1">
    <source>
        <dbReference type="ARBA" id="ARBA00022679"/>
    </source>
</evidence>
<dbReference type="GO" id="GO:0016020">
    <property type="term" value="C:membrane"/>
    <property type="evidence" value="ECO:0007669"/>
    <property type="project" value="InterPro"/>
</dbReference>
<dbReference type="CDD" id="cd16917">
    <property type="entry name" value="HATPase_UhpB-NarQ-NarX-like"/>
    <property type="match status" value="1"/>
</dbReference>
<dbReference type="Proteomes" id="UP000530928">
    <property type="component" value="Unassembled WGS sequence"/>
</dbReference>
<keyword evidence="5" id="KW-0812">Transmembrane</keyword>
<feature type="region of interest" description="Disordered" evidence="4">
    <location>
        <begin position="234"/>
        <end position="253"/>
    </location>
</feature>
<keyword evidence="8" id="KW-1185">Reference proteome</keyword>
<dbReference type="SUPFAM" id="SSF55874">
    <property type="entry name" value="ATPase domain of HSP90 chaperone/DNA topoisomerase II/histidine kinase"/>
    <property type="match status" value="1"/>
</dbReference>
<protein>
    <submittedName>
        <fullName evidence="7">Two-component system sensor histidine kinase DesK</fullName>
        <ecNumber evidence="7">2.7.13.3</ecNumber>
    </submittedName>
</protein>
<evidence type="ECO:0000313" key="7">
    <source>
        <dbReference type="EMBL" id="MBA2896359.1"/>
    </source>
</evidence>
<keyword evidence="1 7" id="KW-0808">Transferase</keyword>
<dbReference type="AlphaFoldDB" id="A0A7W0CS70"/>
<sequence length="599" mass="61757">MRELQPGTARALLWAVATLLVVQRFFGTLTTAGGDVITAAAMTAVQAVMAVVLLGWRGPGALAVQAVLGFAPFVLFGAGWAPALWALAACALVVLPARRAWPVAVAVTVSAGVVGHALGATVWMAVWSMAVVVDLGLSIYGLASLTATVDRLAAAREELASAAVAAERARARRELTGRLAADLRALGFLIRQATPYGLARAAELARTTLARVRATAAAQTGVSAGVQAGMRAGREAGAPAGGPGSADGGGEPATVVSSRRWARGIEVTVLAGFSLVTAMNIAVYGAAGWTATLLGWAAVLAVLVLQLLPATPLRTAAQVVIVLTPGPWAVPWLVGLVPFPVSRMMRNLRSWLPAVAVTVAGGVLMGVRTGRSAEGLYVLLACAGLSLALFGLARLAELTARLEEVRRGLAEAALERERDRLARDLHDTLGLALSAIALRGELADTPERARAEAPALAELAEGALRDVGHIPDDAVGWSLREEVAAARGILRAAGIEVEVRMPGVDVPGEVGPAMATVLREAVTNVLRHSAARRCLIVVEEGDAQLRLLVRNDGAPPASPAGDGGSGLAGLAVRTSGRLSVRREPDGGFELEARFAREPA</sequence>
<keyword evidence="5" id="KW-0472">Membrane</keyword>
<name>A0A7W0CS70_9ACTN</name>